<keyword evidence="2" id="KW-1185">Reference proteome</keyword>
<reference evidence="1" key="1">
    <citation type="journal article" date="2020" name="Fungal Divers.">
        <title>Resolving the Mortierellaceae phylogeny through synthesis of multi-gene phylogenetics and phylogenomics.</title>
        <authorList>
            <person name="Vandepol N."/>
            <person name="Liber J."/>
            <person name="Desiro A."/>
            <person name="Na H."/>
            <person name="Kennedy M."/>
            <person name="Barry K."/>
            <person name="Grigoriev I.V."/>
            <person name="Miller A.N."/>
            <person name="O'Donnell K."/>
            <person name="Stajich J.E."/>
            <person name="Bonito G."/>
        </authorList>
    </citation>
    <scope>NUCLEOTIDE SEQUENCE</scope>
    <source>
        <strain evidence="1">REB-010B</strain>
    </source>
</reference>
<feature type="non-terminal residue" evidence="1">
    <location>
        <position position="159"/>
    </location>
</feature>
<gene>
    <name evidence="1" type="ORF">BGZ99_003766</name>
</gene>
<accession>A0A9P6QXI6</accession>
<evidence type="ECO:0000313" key="1">
    <source>
        <dbReference type="EMBL" id="KAG0300517.1"/>
    </source>
</evidence>
<evidence type="ECO:0000313" key="2">
    <source>
        <dbReference type="Proteomes" id="UP000738325"/>
    </source>
</evidence>
<dbReference type="AlphaFoldDB" id="A0A9P6QXI6"/>
<dbReference type="EMBL" id="JAAAIP010002354">
    <property type="protein sequence ID" value="KAG0300517.1"/>
    <property type="molecule type" value="Genomic_DNA"/>
</dbReference>
<organism evidence="1 2">
    <name type="scientific">Dissophora globulifera</name>
    <dbReference type="NCBI Taxonomy" id="979702"/>
    <lineage>
        <taxon>Eukaryota</taxon>
        <taxon>Fungi</taxon>
        <taxon>Fungi incertae sedis</taxon>
        <taxon>Mucoromycota</taxon>
        <taxon>Mortierellomycotina</taxon>
        <taxon>Mortierellomycetes</taxon>
        <taxon>Mortierellales</taxon>
        <taxon>Mortierellaceae</taxon>
        <taxon>Dissophora</taxon>
    </lineage>
</organism>
<proteinExistence type="predicted"/>
<protein>
    <submittedName>
        <fullName evidence="1">Uncharacterized protein</fullName>
    </submittedName>
</protein>
<comment type="caution">
    <text evidence="1">The sequence shown here is derived from an EMBL/GenBank/DDBJ whole genome shotgun (WGS) entry which is preliminary data.</text>
</comment>
<dbReference type="Proteomes" id="UP000738325">
    <property type="component" value="Unassembled WGS sequence"/>
</dbReference>
<sequence length="159" mass="17619">MVSVTSEVDKGSCFHVWIPAGRNRNHLSDAQDKLDDSKDVHIKSLHNEATNNKTDPAIYVEEASHWMIHKANLGSILNASGTDSTEEEKPEYTDIALRLGVDCMRAQDSSEMNSEYEVSTLDIDENELIKILIDSPSSGDILTAENALDKIVVTQPHQL</sequence>
<name>A0A9P6QXI6_9FUNG</name>